<organism evidence="1 2">
    <name type="scientific">Scutellospora calospora</name>
    <dbReference type="NCBI Taxonomy" id="85575"/>
    <lineage>
        <taxon>Eukaryota</taxon>
        <taxon>Fungi</taxon>
        <taxon>Fungi incertae sedis</taxon>
        <taxon>Mucoromycota</taxon>
        <taxon>Glomeromycotina</taxon>
        <taxon>Glomeromycetes</taxon>
        <taxon>Diversisporales</taxon>
        <taxon>Gigasporaceae</taxon>
        <taxon>Scutellospora</taxon>
    </lineage>
</organism>
<reference evidence="1" key="1">
    <citation type="submission" date="2021-06" db="EMBL/GenBank/DDBJ databases">
        <authorList>
            <person name="Kallberg Y."/>
            <person name="Tangrot J."/>
            <person name="Rosling A."/>
        </authorList>
    </citation>
    <scope>NUCLEOTIDE SEQUENCE</scope>
    <source>
        <strain evidence="1">AU212A</strain>
    </source>
</reference>
<evidence type="ECO:0000313" key="1">
    <source>
        <dbReference type="EMBL" id="CAG8607558.1"/>
    </source>
</evidence>
<gene>
    <name evidence="1" type="ORF">SCALOS_LOCUS7161</name>
</gene>
<accession>A0ACA9MQK0</accession>
<protein>
    <submittedName>
        <fullName evidence="1">2716_t:CDS:1</fullName>
    </submittedName>
</protein>
<comment type="caution">
    <text evidence="1">The sequence shown here is derived from an EMBL/GenBank/DDBJ whole genome shotgun (WGS) entry which is preliminary data.</text>
</comment>
<evidence type="ECO:0000313" key="2">
    <source>
        <dbReference type="Proteomes" id="UP000789860"/>
    </source>
</evidence>
<feature type="non-terminal residue" evidence="1">
    <location>
        <position position="75"/>
    </location>
</feature>
<name>A0ACA9MQK0_9GLOM</name>
<sequence>MSEQILYNNWQKAKRDSESVYNKWRNKQNQISKYGGAIPYNLIQQKKAYKKQYDNLKKQERDAEILYLRCKNVSP</sequence>
<dbReference type="Proteomes" id="UP000789860">
    <property type="component" value="Unassembled WGS sequence"/>
</dbReference>
<keyword evidence="2" id="KW-1185">Reference proteome</keyword>
<proteinExistence type="predicted"/>
<dbReference type="EMBL" id="CAJVPM010015385">
    <property type="protein sequence ID" value="CAG8607558.1"/>
    <property type="molecule type" value="Genomic_DNA"/>
</dbReference>